<evidence type="ECO:0000313" key="10">
    <source>
        <dbReference type="EMBL" id="ALA67864.1"/>
    </source>
</evidence>
<dbReference type="InterPro" id="IPR003439">
    <property type="entry name" value="ABC_transporter-like_ATP-bd"/>
</dbReference>
<dbReference type="PROSITE" id="PS50929">
    <property type="entry name" value="ABC_TM1F"/>
    <property type="match status" value="1"/>
</dbReference>
<dbReference type="GO" id="GO:0015421">
    <property type="term" value="F:ABC-type oligopeptide transporter activity"/>
    <property type="evidence" value="ECO:0007669"/>
    <property type="project" value="TreeGrafter"/>
</dbReference>
<feature type="transmembrane region" description="Helical" evidence="7">
    <location>
        <begin position="150"/>
        <end position="168"/>
    </location>
</feature>
<dbReference type="OrthoDB" id="9806127at2"/>
<dbReference type="PROSITE" id="PS50893">
    <property type="entry name" value="ABC_TRANSPORTER_2"/>
    <property type="match status" value="1"/>
</dbReference>
<dbReference type="InterPro" id="IPR027417">
    <property type="entry name" value="P-loop_NTPase"/>
</dbReference>
<dbReference type="InterPro" id="IPR017871">
    <property type="entry name" value="ABC_transporter-like_CS"/>
</dbReference>
<organism evidence="10 11">
    <name type="scientific">Corynebacterium lactis RW2-5</name>
    <dbReference type="NCBI Taxonomy" id="1408189"/>
    <lineage>
        <taxon>Bacteria</taxon>
        <taxon>Bacillati</taxon>
        <taxon>Actinomycetota</taxon>
        <taxon>Actinomycetes</taxon>
        <taxon>Mycobacteriales</taxon>
        <taxon>Corynebacteriaceae</taxon>
        <taxon>Corynebacterium</taxon>
    </lineage>
</organism>
<sequence length="550" mass="58804">MTAFNLLRNNAGLITLGILLSLLSTAVTLFQPALVGQLISGVSSGELQQPLMLLLLTVLGTSVLTAATMYVVSIAADRTVRDMRKKITNHLLYLRVRELEKGGSGSFTTRVTSDTSIVSTAFSSTLTDFVGGFTVIIGALIYMAVVDWKLLLVVIAVLLVALAIIVSISSSLQNLSSKVQDHLAALGEILQSALSAIRTIKAFRVETKVIGNLSAEIDHAYRNRRRMSFVEAVLEPLSTVASYMALLAVVLFGSIRLSNGDLSGEALTVFVTALFLMLAPIVQVSQSLGAFFEARGALDRINQLLRLEVEDSTESSSSLCTGPTPLGTIEFDAVSYVREKRTILDNATVTVKSGEKVALTGASGSGKTSILSLLLKFYDVSAGHIRIGGKDLEDWNRRDLRAMVTYVEQEPDLLSGTLRENLILGTGESFDDETLIAMLGQFGLENFASVDGLSRSVGSGNSGLSGGERQRVAIIRAVLQNAPVILVDEPTSALDSASAELSMSRLLETDSTVIFTSHDANIVNLAERTLVVVDGRIVENSPNSRKSSNA</sequence>
<dbReference type="KEGG" id="clw:CLAC_09265"/>
<dbReference type="AlphaFoldDB" id="A0A0K2H1F9"/>
<evidence type="ECO:0000256" key="5">
    <source>
        <dbReference type="ARBA" id="ARBA00022989"/>
    </source>
</evidence>
<evidence type="ECO:0000313" key="11">
    <source>
        <dbReference type="Proteomes" id="UP000058446"/>
    </source>
</evidence>
<dbReference type="RefSeq" id="WP_082313295.1">
    <property type="nucleotide sequence ID" value="NZ_CP006841.1"/>
</dbReference>
<feature type="transmembrane region" description="Helical" evidence="7">
    <location>
        <begin position="12"/>
        <end position="31"/>
    </location>
</feature>
<proteinExistence type="predicted"/>
<dbReference type="GO" id="GO:0016887">
    <property type="term" value="F:ATP hydrolysis activity"/>
    <property type="evidence" value="ECO:0007669"/>
    <property type="project" value="InterPro"/>
</dbReference>
<keyword evidence="11" id="KW-1185">Reference proteome</keyword>
<dbReference type="STRING" id="1408189.CLAC_09265"/>
<evidence type="ECO:0000256" key="7">
    <source>
        <dbReference type="SAM" id="Phobius"/>
    </source>
</evidence>
<dbReference type="Pfam" id="PF00664">
    <property type="entry name" value="ABC_membrane"/>
    <property type="match status" value="1"/>
</dbReference>
<feature type="transmembrane region" description="Helical" evidence="7">
    <location>
        <begin position="126"/>
        <end position="144"/>
    </location>
</feature>
<evidence type="ECO:0000256" key="3">
    <source>
        <dbReference type="ARBA" id="ARBA00022741"/>
    </source>
</evidence>
<dbReference type="InterPro" id="IPR011527">
    <property type="entry name" value="ABC1_TM_dom"/>
</dbReference>
<dbReference type="SUPFAM" id="SSF90123">
    <property type="entry name" value="ABC transporter transmembrane region"/>
    <property type="match status" value="1"/>
</dbReference>
<dbReference type="PATRIC" id="fig|1408189.4.peg.1857"/>
<comment type="subcellular location">
    <subcellularLocation>
        <location evidence="1">Cell membrane</location>
        <topology evidence="1">Multi-pass membrane protein</topology>
    </subcellularLocation>
</comment>
<dbReference type="Pfam" id="PF00005">
    <property type="entry name" value="ABC_tran"/>
    <property type="match status" value="1"/>
</dbReference>
<dbReference type="SMART" id="SM00382">
    <property type="entry name" value="AAA"/>
    <property type="match status" value="1"/>
</dbReference>
<evidence type="ECO:0000256" key="6">
    <source>
        <dbReference type="ARBA" id="ARBA00023136"/>
    </source>
</evidence>
<dbReference type="PANTHER" id="PTHR43394:SF1">
    <property type="entry name" value="ATP-BINDING CASSETTE SUB-FAMILY B MEMBER 10, MITOCHONDRIAL"/>
    <property type="match status" value="1"/>
</dbReference>
<feature type="domain" description="ABC transmembrane type-1" evidence="9">
    <location>
        <begin position="16"/>
        <end position="293"/>
    </location>
</feature>
<dbReference type="PANTHER" id="PTHR43394">
    <property type="entry name" value="ATP-DEPENDENT PERMEASE MDL1, MITOCHONDRIAL"/>
    <property type="match status" value="1"/>
</dbReference>
<keyword evidence="2 7" id="KW-0812">Transmembrane</keyword>
<feature type="transmembrane region" description="Helical" evidence="7">
    <location>
        <begin position="267"/>
        <end position="292"/>
    </location>
</feature>
<feature type="transmembrane region" description="Helical" evidence="7">
    <location>
        <begin position="232"/>
        <end position="255"/>
    </location>
</feature>
<evidence type="ECO:0000259" key="8">
    <source>
        <dbReference type="PROSITE" id="PS50893"/>
    </source>
</evidence>
<dbReference type="CDD" id="cd03228">
    <property type="entry name" value="ABCC_MRP_Like"/>
    <property type="match status" value="1"/>
</dbReference>
<evidence type="ECO:0000259" key="9">
    <source>
        <dbReference type="PROSITE" id="PS50929"/>
    </source>
</evidence>
<protein>
    <submittedName>
        <fullName evidence="10">Xenobiotic-transporting ATPase</fullName>
    </submittedName>
</protein>
<dbReference type="InterPro" id="IPR003593">
    <property type="entry name" value="AAA+_ATPase"/>
</dbReference>
<name>A0A0K2H1F9_9CORY</name>
<dbReference type="InterPro" id="IPR039421">
    <property type="entry name" value="Type_1_exporter"/>
</dbReference>
<dbReference type="CDD" id="cd18551">
    <property type="entry name" value="ABC_6TM_LmrA_like"/>
    <property type="match status" value="1"/>
</dbReference>
<dbReference type="PROSITE" id="PS00211">
    <property type="entry name" value="ABC_TRANSPORTER_1"/>
    <property type="match status" value="1"/>
</dbReference>
<keyword evidence="4" id="KW-0067">ATP-binding</keyword>
<keyword evidence="3" id="KW-0547">Nucleotide-binding</keyword>
<keyword evidence="6 7" id="KW-0472">Membrane</keyword>
<dbReference type="Proteomes" id="UP000058446">
    <property type="component" value="Chromosome"/>
</dbReference>
<evidence type="ECO:0000256" key="4">
    <source>
        <dbReference type="ARBA" id="ARBA00022840"/>
    </source>
</evidence>
<dbReference type="Gene3D" id="3.40.50.300">
    <property type="entry name" value="P-loop containing nucleotide triphosphate hydrolases"/>
    <property type="match status" value="1"/>
</dbReference>
<evidence type="ECO:0000256" key="2">
    <source>
        <dbReference type="ARBA" id="ARBA00022692"/>
    </source>
</evidence>
<dbReference type="GO" id="GO:0005886">
    <property type="term" value="C:plasma membrane"/>
    <property type="evidence" value="ECO:0007669"/>
    <property type="project" value="UniProtKB-SubCell"/>
</dbReference>
<reference evidence="10 11" key="1">
    <citation type="submission" date="2013-10" db="EMBL/GenBank/DDBJ databases">
        <title>Complete genome sequence of Corynebacterium lactis DSM 45799(T), isolated from raw cow milk.</title>
        <authorList>
            <person name="Ruckert C."/>
            <person name="Albersmeier A."/>
            <person name="Lipski A."/>
            <person name="Kalinowski J."/>
        </authorList>
    </citation>
    <scope>NUCLEOTIDE SEQUENCE [LARGE SCALE GENOMIC DNA]</scope>
    <source>
        <strain evidence="10 11">RW2-5</strain>
    </source>
</reference>
<gene>
    <name evidence="10" type="ORF">CLAC_09265</name>
</gene>
<accession>A0A0K2H1F9</accession>
<dbReference type="SUPFAM" id="SSF52540">
    <property type="entry name" value="P-loop containing nucleoside triphosphate hydrolases"/>
    <property type="match status" value="1"/>
</dbReference>
<dbReference type="InterPro" id="IPR036640">
    <property type="entry name" value="ABC1_TM_sf"/>
</dbReference>
<dbReference type="Gene3D" id="1.20.1560.10">
    <property type="entry name" value="ABC transporter type 1, transmembrane domain"/>
    <property type="match status" value="1"/>
</dbReference>
<feature type="transmembrane region" description="Helical" evidence="7">
    <location>
        <begin position="51"/>
        <end position="76"/>
    </location>
</feature>
<feature type="domain" description="ABC transporter" evidence="8">
    <location>
        <begin position="329"/>
        <end position="550"/>
    </location>
</feature>
<keyword evidence="5 7" id="KW-1133">Transmembrane helix</keyword>
<dbReference type="EMBL" id="CP006841">
    <property type="protein sequence ID" value="ALA67864.1"/>
    <property type="molecule type" value="Genomic_DNA"/>
</dbReference>
<evidence type="ECO:0000256" key="1">
    <source>
        <dbReference type="ARBA" id="ARBA00004651"/>
    </source>
</evidence>
<dbReference type="GO" id="GO:0005524">
    <property type="term" value="F:ATP binding"/>
    <property type="evidence" value="ECO:0007669"/>
    <property type="project" value="UniProtKB-KW"/>
</dbReference>